<proteinExistence type="predicted"/>
<keyword evidence="1" id="KW-0732">Signal</keyword>
<dbReference type="Proteomes" id="UP000077248">
    <property type="component" value="Unassembled WGS sequence"/>
</dbReference>
<reference evidence="2 4" key="1">
    <citation type="submission" date="2016-05" db="EMBL/GenBank/DDBJ databases">
        <title>Comparative analysis of secretome profiles of manganese(II)-oxidizing ascomycete fungi.</title>
        <authorList>
            <consortium name="DOE Joint Genome Institute"/>
            <person name="Zeiner C.A."/>
            <person name="Purvine S.O."/>
            <person name="Zink E.M."/>
            <person name="Wu S."/>
            <person name="Pasa-Tolic L."/>
            <person name="Chaput D.L."/>
            <person name="Haridas S."/>
            <person name="Grigoriev I.V."/>
            <person name="Santelli C.M."/>
            <person name="Hansel C.M."/>
        </authorList>
    </citation>
    <scope>NUCLEOTIDE SEQUENCE [LARGE SCALE GENOMIC DNA]</scope>
    <source>
        <strain evidence="2 4">SRC1lrK2f</strain>
    </source>
</reference>
<dbReference type="RefSeq" id="XP_018384678.1">
    <property type="nucleotide sequence ID" value="XM_018529808.1"/>
</dbReference>
<dbReference type="AlphaFoldDB" id="A0A177DIU2"/>
<dbReference type="PANTHER" id="PTHR38123">
    <property type="entry name" value="CELL WALL SERINE-THREONINE-RICH GALACTOMANNOPROTEIN MP1 (AFU_ORTHOLOGUE AFUA_4G03240)"/>
    <property type="match status" value="1"/>
</dbReference>
<dbReference type="Pfam" id="PF12296">
    <property type="entry name" value="HsbA"/>
    <property type="match status" value="1"/>
</dbReference>
<dbReference type="GeneID" id="29115402"/>
<evidence type="ECO:0000313" key="4">
    <source>
        <dbReference type="Proteomes" id="UP000077248"/>
    </source>
</evidence>
<sequence>MHFSLSLLFLSTIAFCSPVPQVLPTAQDVTQSVINIHNAVLELDATVQAFQGGSFETAIVEGKEVLAGVAKIHTVNREGFRRATLALPPFSVEDTIKFIDTVVATVDVSIPNATKHLREKEPVFKANGFSAIVIASLALLEFDHDTFSAAAAKNFNLATDKAKLAEGVGAAANIHSVIQDTIVFYTVSTVV</sequence>
<dbReference type="OMA" id="NIHGVIQ"/>
<dbReference type="GO" id="GO:0005576">
    <property type="term" value="C:extracellular region"/>
    <property type="evidence" value="ECO:0007669"/>
    <property type="project" value="TreeGrafter"/>
</dbReference>
<reference evidence="5" key="2">
    <citation type="journal article" date="2019" name="bioRxiv">
        <title>Genomics, evolutionary history and diagnostics of the Alternaria alternata species group including apple and Asian pear pathotypes.</title>
        <authorList>
            <person name="Armitage A.D."/>
            <person name="Cockerton H.M."/>
            <person name="Sreenivasaprasad S."/>
            <person name="Woodhall J.W."/>
            <person name="Lane C.R."/>
            <person name="Harrison R.J."/>
            <person name="Clarkson J.P."/>
        </authorList>
    </citation>
    <scope>NUCLEOTIDE SEQUENCE [LARGE SCALE GENOMIC DNA]</scope>
    <source>
        <strain evidence="5">FERA 1177</strain>
    </source>
</reference>
<evidence type="ECO:0000313" key="2">
    <source>
        <dbReference type="EMBL" id="OAG19257.1"/>
    </source>
</evidence>
<keyword evidence="4" id="KW-1185">Reference proteome</keyword>
<evidence type="ECO:0000256" key="1">
    <source>
        <dbReference type="SAM" id="SignalP"/>
    </source>
</evidence>
<dbReference type="EMBL" id="KV441481">
    <property type="protein sequence ID" value="OAG19257.1"/>
    <property type="molecule type" value="Genomic_DNA"/>
</dbReference>
<gene>
    <name evidence="3" type="ORF">AA0117_g4567</name>
    <name evidence="2" type="ORF">CC77DRAFT_1095769</name>
</gene>
<feature type="signal peptide" evidence="1">
    <location>
        <begin position="1"/>
        <end position="16"/>
    </location>
</feature>
<accession>A0A177DIU2</accession>
<dbReference type="EMBL" id="PDXD01000008">
    <property type="protein sequence ID" value="RYN78066.1"/>
    <property type="molecule type" value="Genomic_DNA"/>
</dbReference>
<dbReference type="PANTHER" id="PTHR38123:SF5">
    <property type="entry name" value="CELL WALL GALACTOMANNOPROTEIN"/>
    <property type="match status" value="1"/>
</dbReference>
<name>A0A177DIU2_ALTAL</name>
<protein>
    <submittedName>
        <fullName evidence="2">Uncharacterized protein</fullName>
    </submittedName>
</protein>
<evidence type="ECO:0000313" key="5">
    <source>
        <dbReference type="Proteomes" id="UP000291422"/>
    </source>
</evidence>
<reference evidence="3" key="3">
    <citation type="journal article" date="2019" name="J. ISSAAS">
        <title>Genomics, evolutionary history and diagnostics of the Alternaria alternata species group including apple and Asian pear pathotypes.</title>
        <authorList>
            <person name="Armitage A.D."/>
            <person name="Cockerton H.M."/>
            <person name="Sreenivasaprasad S."/>
            <person name="Woodhall J."/>
            <person name="Lane C."/>
            <person name="Harrison R.J."/>
            <person name="Clarkson J.P."/>
        </authorList>
    </citation>
    <scope>NUCLEOTIDE SEQUENCE</scope>
    <source>
        <strain evidence="3">FERA 1177</strain>
    </source>
</reference>
<dbReference type="InterPro" id="IPR021054">
    <property type="entry name" value="Cell_wall_mannoprotein_1"/>
</dbReference>
<dbReference type="VEuPathDB" id="FungiDB:CC77DRAFT_1095769"/>
<organism evidence="2 4">
    <name type="scientific">Alternaria alternata</name>
    <name type="common">Alternaria rot fungus</name>
    <name type="synonym">Torula alternata</name>
    <dbReference type="NCBI Taxonomy" id="5599"/>
    <lineage>
        <taxon>Eukaryota</taxon>
        <taxon>Fungi</taxon>
        <taxon>Dikarya</taxon>
        <taxon>Ascomycota</taxon>
        <taxon>Pezizomycotina</taxon>
        <taxon>Dothideomycetes</taxon>
        <taxon>Pleosporomycetidae</taxon>
        <taxon>Pleosporales</taxon>
        <taxon>Pleosporineae</taxon>
        <taxon>Pleosporaceae</taxon>
        <taxon>Alternaria</taxon>
        <taxon>Alternaria sect. Alternaria</taxon>
        <taxon>Alternaria alternata complex</taxon>
    </lineage>
</organism>
<evidence type="ECO:0000313" key="3">
    <source>
        <dbReference type="EMBL" id="RYN78066.1"/>
    </source>
</evidence>
<dbReference type="Proteomes" id="UP000291422">
    <property type="component" value="Unassembled WGS sequence"/>
</dbReference>
<dbReference type="KEGG" id="aalt:CC77DRAFT_1095769"/>
<feature type="chain" id="PRO_5040669903" evidence="1">
    <location>
        <begin position="17"/>
        <end position="191"/>
    </location>
</feature>